<dbReference type="EMBL" id="CAEZZR010000012">
    <property type="protein sequence ID" value="CAB4765881.1"/>
    <property type="molecule type" value="Genomic_DNA"/>
</dbReference>
<dbReference type="AlphaFoldDB" id="A0A6J6KSP4"/>
<evidence type="ECO:0000313" key="2">
    <source>
        <dbReference type="EMBL" id="CAB4765881.1"/>
    </source>
</evidence>
<name>A0A6J6KSP4_9ZZZZ</name>
<proteinExistence type="predicted"/>
<sequence length="69" mass="7550">MYSLESLLFMAIDVISLLGRCEIPKIEVGAEVAKTHPVGVNDSPFFNQAWPAHHPNSLMALCINAPSTR</sequence>
<accession>A0A6J6KSP4</accession>
<evidence type="ECO:0000313" key="1">
    <source>
        <dbReference type="EMBL" id="CAB4651254.1"/>
    </source>
</evidence>
<reference evidence="1" key="1">
    <citation type="submission" date="2020-05" db="EMBL/GenBank/DDBJ databases">
        <authorList>
            <person name="Chiriac C."/>
            <person name="Salcher M."/>
            <person name="Ghai R."/>
            <person name="Kavagutti S V."/>
        </authorList>
    </citation>
    <scope>NUCLEOTIDE SEQUENCE</scope>
</reference>
<gene>
    <name evidence="1" type="ORF">UFOPK2254_00166</name>
    <name evidence="2" type="ORF">UFOPK2907_00232</name>
</gene>
<dbReference type="EMBL" id="CAEZWO010000008">
    <property type="protein sequence ID" value="CAB4651254.1"/>
    <property type="molecule type" value="Genomic_DNA"/>
</dbReference>
<organism evidence="1">
    <name type="scientific">freshwater metagenome</name>
    <dbReference type="NCBI Taxonomy" id="449393"/>
    <lineage>
        <taxon>unclassified sequences</taxon>
        <taxon>metagenomes</taxon>
        <taxon>ecological metagenomes</taxon>
    </lineage>
</organism>
<protein>
    <submittedName>
        <fullName evidence="1">Unannotated protein</fullName>
    </submittedName>
</protein>